<keyword evidence="3" id="KW-1185">Reference proteome</keyword>
<dbReference type="AlphaFoldDB" id="A0A547PC82"/>
<feature type="transmembrane region" description="Helical" evidence="1">
    <location>
        <begin position="198"/>
        <end position="215"/>
    </location>
</feature>
<evidence type="ECO:0000256" key="1">
    <source>
        <dbReference type="SAM" id="Phobius"/>
    </source>
</evidence>
<proteinExistence type="predicted"/>
<comment type="caution">
    <text evidence="2">The sequence shown here is derived from an EMBL/GenBank/DDBJ whole genome shotgun (WGS) entry which is preliminary data.</text>
</comment>
<feature type="transmembrane region" description="Helical" evidence="1">
    <location>
        <begin position="101"/>
        <end position="122"/>
    </location>
</feature>
<dbReference type="Pfam" id="PF06532">
    <property type="entry name" value="NrsF"/>
    <property type="match status" value="1"/>
</dbReference>
<accession>A0A547PC82</accession>
<keyword evidence="1" id="KW-0472">Membrane</keyword>
<dbReference type="InterPro" id="IPR009495">
    <property type="entry name" value="NrsF"/>
</dbReference>
<dbReference type="RefSeq" id="WP_142788026.1">
    <property type="nucleotide sequence ID" value="NZ_VHJK01000001.1"/>
</dbReference>
<keyword evidence="1" id="KW-0812">Transmembrane</keyword>
<gene>
    <name evidence="2" type="ORF">FGU71_07660</name>
</gene>
<dbReference type="EMBL" id="VHJK01000001">
    <property type="protein sequence ID" value="TRD11753.1"/>
    <property type="molecule type" value="Genomic_DNA"/>
</dbReference>
<feature type="transmembrane region" description="Helical" evidence="1">
    <location>
        <begin position="134"/>
        <end position="157"/>
    </location>
</feature>
<keyword evidence="1" id="KW-1133">Transmembrane helix</keyword>
<name>A0A547PC82_9SPHN</name>
<organism evidence="2 3">
    <name type="scientific">Erythrobacter insulae</name>
    <dbReference type="NCBI Taxonomy" id="2584124"/>
    <lineage>
        <taxon>Bacteria</taxon>
        <taxon>Pseudomonadati</taxon>
        <taxon>Pseudomonadota</taxon>
        <taxon>Alphaproteobacteria</taxon>
        <taxon>Sphingomonadales</taxon>
        <taxon>Erythrobacteraceae</taxon>
        <taxon>Erythrobacter/Porphyrobacter group</taxon>
        <taxon>Erythrobacter</taxon>
    </lineage>
</organism>
<sequence>MTDFSTRPQSREDLIASMTENLAPVRRVKPIEGVLLIAAATAIATIGSIAIHEFWWGLLHGEASGYFLITHGLLLIVGLASAAGIIASAQPRVGSRGNAPAWSFAMLSIVPAAAIISLISAGGSGARSGFNDPAAWLCTQASLTAALVVAAASILWLRRGAPVSIERSAWLTGLAAGSLGTLAYGITCPVDSLSHVGLWHFAPVVIAAVIGRFAVPPLIRW</sequence>
<feature type="transmembrane region" description="Helical" evidence="1">
    <location>
        <begin position="68"/>
        <end position="89"/>
    </location>
</feature>
<reference evidence="2 3" key="1">
    <citation type="submission" date="2019-06" db="EMBL/GenBank/DDBJ databases">
        <title>Erythrobacter insulae sp. nov., isolated from a tidal flat.</title>
        <authorList>
            <person name="Yoon J.-H."/>
        </authorList>
    </citation>
    <scope>NUCLEOTIDE SEQUENCE [LARGE SCALE GENOMIC DNA]</scope>
    <source>
        <strain evidence="2 3">JBTF-M21</strain>
    </source>
</reference>
<evidence type="ECO:0000313" key="2">
    <source>
        <dbReference type="EMBL" id="TRD11753.1"/>
    </source>
</evidence>
<dbReference type="Proteomes" id="UP000316343">
    <property type="component" value="Unassembled WGS sequence"/>
</dbReference>
<feature type="transmembrane region" description="Helical" evidence="1">
    <location>
        <begin position="169"/>
        <end position="186"/>
    </location>
</feature>
<protein>
    <submittedName>
        <fullName evidence="2">DUF1109 domain-containing protein</fullName>
    </submittedName>
</protein>
<dbReference type="OrthoDB" id="7390889at2"/>
<evidence type="ECO:0000313" key="3">
    <source>
        <dbReference type="Proteomes" id="UP000316343"/>
    </source>
</evidence>
<feature type="transmembrane region" description="Helical" evidence="1">
    <location>
        <begin position="34"/>
        <end position="56"/>
    </location>
</feature>